<dbReference type="GO" id="GO:0051537">
    <property type="term" value="F:2 iron, 2 sulfur cluster binding"/>
    <property type="evidence" value="ECO:0007669"/>
    <property type="project" value="UniProtKB-KW"/>
</dbReference>
<protein>
    <submittedName>
        <fullName evidence="6">Rieske (2Fe-2S) protein</fullName>
    </submittedName>
</protein>
<dbReference type="InterPro" id="IPR036922">
    <property type="entry name" value="Rieske_2Fe-2S_sf"/>
</dbReference>
<comment type="caution">
    <text evidence="6">The sequence shown here is derived from an EMBL/GenBank/DDBJ whole genome shotgun (WGS) entry which is preliminary data.</text>
</comment>
<sequence length="125" mass="13515">MQDDPLIEPGGRICGLEQLPDRGLGVRFALDYAGERRSAFVVNFHGRVRAYLNSCAHIPVELDYRAGDFFDLSGAYLVCATHGAYYAPDSGLCLGGPCPGRSLTSVALETRADGVYLADEPINFD</sequence>
<keyword evidence="3" id="KW-0408">Iron</keyword>
<dbReference type="SUPFAM" id="SSF50022">
    <property type="entry name" value="ISP domain"/>
    <property type="match status" value="1"/>
</dbReference>
<gene>
    <name evidence="6" type="ORF">FAZ21_13705</name>
</gene>
<dbReference type="RefSeq" id="WP_136774007.1">
    <property type="nucleotide sequence ID" value="NZ_CP156074.1"/>
</dbReference>
<evidence type="ECO:0000256" key="2">
    <source>
        <dbReference type="ARBA" id="ARBA00022723"/>
    </source>
</evidence>
<dbReference type="AlphaFoldDB" id="A0A4V5MQA9"/>
<dbReference type="GO" id="GO:0046872">
    <property type="term" value="F:metal ion binding"/>
    <property type="evidence" value="ECO:0007669"/>
    <property type="project" value="UniProtKB-KW"/>
</dbReference>
<dbReference type="InterPro" id="IPR017941">
    <property type="entry name" value="Rieske_2Fe-2S"/>
</dbReference>
<proteinExistence type="predicted"/>
<name>A0A4V5MQA9_9NEIS</name>
<reference evidence="6 7" key="1">
    <citation type="submission" date="2019-04" db="EMBL/GenBank/DDBJ databases">
        <title>Chitiniphilus eburnea sp. nov., a novel chitinolytic bacterium isolated from aquaculture sludge.</title>
        <authorList>
            <person name="Sheng M."/>
        </authorList>
    </citation>
    <scope>NUCLEOTIDE SEQUENCE [LARGE SCALE GENOMIC DNA]</scope>
    <source>
        <strain evidence="6 7">HX-2-15</strain>
    </source>
</reference>
<dbReference type="Proteomes" id="UP000310016">
    <property type="component" value="Unassembled WGS sequence"/>
</dbReference>
<accession>A0A4V5MQA9</accession>
<evidence type="ECO:0000259" key="5">
    <source>
        <dbReference type="PROSITE" id="PS51296"/>
    </source>
</evidence>
<keyword evidence="2" id="KW-0479">Metal-binding</keyword>
<dbReference type="Pfam" id="PF00355">
    <property type="entry name" value="Rieske"/>
    <property type="match status" value="1"/>
</dbReference>
<dbReference type="EMBL" id="SUMF01000017">
    <property type="protein sequence ID" value="TJZ71018.1"/>
    <property type="molecule type" value="Genomic_DNA"/>
</dbReference>
<dbReference type="OrthoDB" id="9794779at2"/>
<evidence type="ECO:0000313" key="7">
    <source>
        <dbReference type="Proteomes" id="UP000310016"/>
    </source>
</evidence>
<organism evidence="6 7">
    <name type="scientific">Chitiniphilus eburneus</name>
    <dbReference type="NCBI Taxonomy" id="2571148"/>
    <lineage>
        <taxon>Bacteria</taxon>
        <taxon>Pseudomonadati</taxon>
        <taxon>Pseudomonadota</taxon>
        <taxon>Betaproteobacteria</taxon>
        <taxon>Neisseriales</taxon>
        <taxon>Chitinibacteraceae</taxon>
        <taxon>Chitiniphilus</taxon>
    </lineage>
</organism>
<evidence type="ECO:0000256" key="1">
    <source>
        <dbReference type="ARBA" id="ARBA00022714"/>
    </source>
</evidence>
<keyword evidence="4" id="KW-0411">Iron-sulfur</keyword>
<keyword evidence="7" id="KW-1185">Reference proteome</keyword>
<evidence type="ECO:0000256" key="3">
    <source>
        <dbReference type="ARBA" id="ARBA00023004"/>
    </source>
</evidence>
<evidence type="ECO:0000256" key="4">
    <source>
        <dbReference type="ARBA" id="ARBA00023014"/>
    </source>
</evidence>
<feature type="domain" description="Rieske" evidence="5">
    <location>
        <begin position="11"/>
        <end position="117"/>
    </location>
</feature>
<dbReference type="PROSITE" id="PS51296">
    <property type="entry name" value="RIESKE"/>
    <property type="match status" value="1"/>
</dbReference>
<dbReference type="PANTHER" id="PTHR40261:SF1">
    <property type="entry name" value="RIESKE DOMAIN-CONTAINING PROTEIN"/>
    <property type="match status" value="1"/>
</dbReference>
<evidence type="ECO:0000313" key="6">
    <source>
        <dbReference type="EMBL" id="TJZ71018.1"/>
    </source>
</evidence>
<dbReference type="PANTHER" id="PTHR40261">
    <property type="match status" value="1"/>
</dbReference>
<dbReference type="Gene3D" id="2.102.10.10">
    <property type="entry name" value="Rieske [2Fe-2S] iron-sulphur domain"/>
    <property type="match status" value="1"/>
</dbReference>
<keyword evidence="1" id="KW-0001">2Fe-2S</keyword>